<evidence type="ECO:0000313" key="4">
    <source>
        <dbReference type="EMBL" id="WAQ99267.1"/>
    </source>
</evidence>
<organism evidence="4 5">
    <name type="scientific">Mya arenaria</name>
    <name type="common">Soft-shell clam</name>
    <dbReference type="NCBI Taxonomy" id="6604"/>
    <lineage>
        <taxon>Eukaryota</taxon>
        <taxon>Metazoa</taxon>
        <taxon>Spiralia</taxon>
        <taxon>Lophotrochozoa</taxon>
        <taxon>Mollusca</taxon>
        <taxon>Bivalvia</taxon>
        <taxon>Autobranchia</taxon>
        <taxon>Heteroconchia</taxon>
        <taxon>Euheterodonta</taxon>
        <taxon>Imparidentia</taxon>
        <taxon>Neoheterodontei</taxon>
        <taxon>Myida</taxon>
        <taxon>Myoidea</taxon>
        <taxon>Myidae</taxon>
        <taxon>Mya</taxon>
    </lineage>
</organism>
<dbReference type="InterPro" id="IPR036719">
    <property type="entry name" value="Neuro-gated_channel_TM_sf"/>
</dbReference>
<keyword evidence="2" id="KW-1133">Transmembrane helix</keyword>
<dbReference type="EMBL" id="CP111014">
    <property type="protein sequence ID" value="WAQ99267.1"/>
    <property type="molecule type" value="Genomic_DNA"/>
</dbReference>
<feature type="region of interest" description="Disordered" evidence="1">
    <location>
        <begin position="392"/>
        <end position="420"/>
    </location>
</feature>
<protein>
    <submittedName>
        <fullName evidence="4">GLRA1-like protein</fullName>
    </submittedName>
</protein>
<dbReference type="Gene3D" id="1.20.58.390">
    <property type="entry name" value="Neurotransmitter-gated ion-channel transmembrane domain"/>
    <property type="match status" value="1"/>
</dbReference>
<dbReference type="Pfam" id="PF02932">
    <property type="entry name" value="Neur_chan_memb"/>
    <property type="match status" value="1"/>
</dbReference>
<evidence type="ECO:0000256" key="2">
    <source>
        <dbReference type="SAM" id="Phobius"/>
    </source>
</evidence>
<sequence>PFTVFAPSNTAFLRSHVSLTSLKSDPAALAQLLKLHVVSGKLMLNDLKVNEKTLTALSGETIRVNYYMYYNRVTVDGAYINSPNHVASNGVVHMIDHLMLPPNGKGPFTLFAPTNAAFNSLAILLYHVIHGTLYTRGMHSGSLNTLEAVDREHLLASSSSVSTAEVQRRGYRFPALPGRPLPLSMRSTIQMKSLEIIVHLQSVWTDGRLQVASLAPNQSVALPEVLLGRMWTPDVYLEPEWNSAGVDEKRGVRMFASGVMGESRSIKSPERNLEELTYFRGHPSSCLEVQFHITRKFKSILFRVYLPSFLAVMMAWASFWIHRDEASARIKLGTLVSWVVVTEYMSIEYAFPRYLDYPAGNVWMIGCVVFTWLSFILYVAIHVVRRKEKTAARHEDEREKAKDKYHKRTGERLQSVSSLH</sequence>
<dbReference type="InterPro" id="IPR038050">
    <property type="entry name" value="Neuro_actylchol_rec"/>
</dbReference>
<dbReference type="PRINTS" id="PR00253">
    <property type="entry name" value="GABAARECEPTR"/>
</dbReference>
<dbReference type="PANTHER" id="PTHR10900:SF124">
    <property type="entry name" value="FI05614P"/>
    <property type="match status" value="1"/>
</dbReference>
<evidence type="ECO:0000256" key="1">
    <source>
        <dbReference type="SAM" id="MobiDB-lite"/>
    </source>
</evidence>
<dbReference type="InterPro" id="IPR036378">
    <property type="entry name" value="FAS1_dom_sf"/>
</dbReference>
<proteinExistence type="predicted"/>
<feature type="transmembrane region" description="Helical" evidence="2">
    <location>
        <begin position="300"/>
        <end position="320"/>
    </location>
</feature>
<keyword evidence="5" id="KW-1185">Reference proteome</keyword>
<dbReference type="Gene3D" id="2.30.180.10">
    <property type="entry name" value="FAS1 domain"/>
    <property type="match status" value="2"/>
</dbReference>
<feature type="compositionally biased region" description="Basic and acidic residues" evidence="1">
    <location>
        <begin position="392"/>
        <end position="402"/>
    </location>
</feature>
<dbReference type="Proteomes" id="UP001164746">
    <property type="component" value="Chromosome 3"/>
</dbReference>
<evidence type="ECO:0000313" key="5">
    <source>
        <dbReference type="Proteomes" id="UP001164746"/>
    </source>
</evidence>
<dbReference type="InterPro" id="IPR000782">
    <property type="entry name" value="FAS1_domain"/>
</dbReference>
<dbReference type="SUPFAM" id="SSF90112">
    <property type="entry name" value="Neurotransmitter-gated ion-channel transmembrane pore"/>
    <property type="match status" value="1"/>
</dbReference>
<dbReference type="Pfam" id="PF02469">
    <property type="entry name" value="Fasciclin"/>
    <property type="match status" value="1"/>
</dbReference>
<dbReference type="PROSITE" id="PS50213">
    <property type="entry name" value="FAS1"/>
    <property type="match status" value="1"/>
</dbReference>
<dbReference type="InterPro" id="IPR006028">
    <property type="entry name" value="GABAA/Glycine_rcpt"/>
</dbReference>
<reference evidence="4" key="1">
    <citation type="submission" date="2022-11" db="EMBL/GenBank/DDBJ databases">
        <title>Centuries of genome instability and evolution in soft-shell clam transmissible cancer (bioRxiv).</title>
        <authorList>
            <person name="Hart S.F.M."/>
            <person name="Yonemitsu M.A."/>
            <person name="Giersch R.M."/>
            <person name="Beal B.F."/>
            <person name="Arriagada G."/>
            <person name="Davis B.W."/>
            <person name="Ostrander E.A."/>
            <person name="Goff S.P."/>
            <person name="Metzger M.J."/>
        </authorList>
    </citation>
    <scope>NUCLEOTIDE SEQUENCE</scope>
    <source>
        <strain evidence="4">MELC-2E11</strain>
        <tissue evidence="4">Siphon/mantle</tissue>
    </source>
</reference>
<name>A0ABY7DNL0_MYAAR</name>
<accession>A0ABY7DNL0</accession>
<evidence type="ECO:0000259" key="3">
    <source>
        <dbReference type="PROSITE" id="PS50213"/>
    </source>
</evidence>
<dbReference type="InterPro" id="IPR006029">
    <property type="entry name" value="Neurotrans-gated_channel_TM"/>
</dbReference>
<dbReference type="SMART" id="SM00554">
    <property type="entry name" value="FAS1"/>
    <property type="match status" value="2"/>
</dbReference>
<feature type="non-terminal residue" evidence="4">
    <location>
        <position position="420"/>
    </location>
</feature>
<dbReference type="PANTHER" id="PTHR10900">
    <property type="entry name" value="PERIOSTIN-RELATED"/>
    <property type="match status" value="1"/>
</dbReference>
<keyword evidence="2" id="KW-0472">Membrane</keyword>
<feature type="domain" description="FAS1" evidence="3">
    <location>
        <begin position="1"/>
        <end position="99"/>
    </location>
</feature>
<keyword evidence="2" id="KW-0812">Transmembrane</keyword>
<feature type="non-terminal residue" evidence="4">
    <location>
        <position position="1"/>
    </location>
</feature>
<gene>
    <name evidence="4" type="ORF">MAR_023640</name>
</gene>
<feature type="transmembrane region" description="Helical" evidence="2">
    <location>
        <begin position="363"/>
        <end position="384"/>
    </location>
</feature>
<dbReference type="SUPFAM" id="SSF82153">
    <property type="entry name" value="FAS1 domain"/>
    <property type="match status" value="2"/>
</dbReference>
<dbReference type="InterPro" id="IPR050904">
    <property type="entry name" value="Adhesion/Biosynth-related"/>
</dbReference>